<keyword evidence="4" id="KW-0804">Transcription</keyword>
<dbReference type="SUPFAM" id="SSF53850">
    <property type="entry name" value="Periplasmic binding protein-like II"/>
    <property type="match status" value="1"/>
</dbReference>
<keyword evidence="3" id="KW-0238">DNA-binding</keyword>
<sequence>MNTADLALFVHTADCGSITRAAEQLDITTAAASAGLKRLEKQLEVQLFIRSTRQLRITKEGERFLVYCRKALDNLTAGRDSIHALAGKIAGELRVSAPSDLGRNLLLGWIDDIMDQHPALSINLLLGDSLADFYLDRMDLAIRYGRQDDSSRVAFKLASLERVLCASPDYLAKFGTPQTPEDLTRHNCLLFQVSNRIYDVWDFVPVKGSGGKPSESLNIRVSGNRCANDSDVVRRWMVAGKGIAFKSRIEMAPDLQAGRVLQVLPEYQSSPIDLHLVCPNRKQITPAVLLLRDILRERFAQRLKQPD</sequence>
<keyword evidence="7" id="KW-1185">Reference proteome</keyword>
<comment type="similarity">
    <text evidence="1">Belongs to the LysR transcriptional regulatory family.</text>
</comment>
<accession>A0ABV7HW92</accession>
<organism evidence="6 7">
    <name type="scientific">Gilvimarinus japonicus</name>
    <dbReference type="NCBI Taxonomy" id="1796469"/>
    <lineage>
        <taxon>Bacteria</taxon>
        <taxon>Pseudomonadati</taxon>
        <taxon>Pseudomonadota</taxon>
        <taxon>Gammaproteobacteria</taxon>
        <taxon>Cellvibrionales</taxon>
        <taxon>Cellvibrionaceae</taxon>
        <taxon>Gilvimarinus</taxon>
    </lineage>
</organism>
<dbReference type="InterPro" id="IPR005119">
    <property type="entry name" value="LysR_subst-bd"/>
</dbReference>
<reference evidence="7" key="1">
    <citation type="journal article" date="2019" name="Int. J. Syst. Evol. Microbiol.">
        <title>The Global Catalogue of Microorganisms (GCM) 10K type strain sequencing project: providing services to taxonomists for standard genome sequencing and annotation.</title>
        <authorList>
            <consortium name="The Broad Institute Genomics Platform"/>
            <consortium name="The Broad Institute Genome Sequencing Center for Infectious Disease"/>
            <person name="Wu L."/>
            <person name="Ma J."/>
        </authorList>
    </citation>
    <scope>NUCLEOTIDE SEQUENCE [LARGE SCALE GENOMIC DNA]</scope>
    <source>
        <strain evidence="7">KCTC 52141</strain>
    </source>
</reference>
<name>A0ABV7HW92_9GAMM</name>
<dbReference type="RefSeq" id="WP_382416490.1">
    <property type="nucleotide sequence ID" value="NZ_AP031500.1"/>
</dbReference>
<dbReference type="InterPro" id="IPR036388">
    <property type="entry name" value="WH-like_DNA-bd_sf"/>
</dbReference>
<feature type="domain" description="HTH lysR-type" evidence="5">
    <location>
        <begin position="1"/>
        <end position="58"/>
    </location>
</feature>
<gene>
    <name evidence="6" type="ORF">ACFOEB_10685</name>
</gene>
<evidence type="ECO:0000313" key="7">
    <source>
        <dbReference type="Proteomes" id="UP001595548"/>
    </source>
</evidence>
<evidence type="ECO:0000256" key="4">
    <source>
        <dbReference type="ARBA" id="ARBA00023163"/>
    </source>
</evidence>
<dbReference type="InterPro" id="IPR000847">
    <property type="entry name" value="LysR_HTH_N"/>
</dbReference>
<evidence type="ECO:0000256" key="1">
    <source>
        <dbReference type="ARBA" id="ARBA00009437"/>
    </source>
</evidence>
<dbReference type="Pfam" id="PF00126">
    <property type="entry name" value="HTH_1"/>
    <property type="match status" value="1"/>
</dbReference>
<dbReference type="Gene3D" id="1.10.10.10">
    <property type="entry name" value="Winged helix-like DNA-binding domain superfamily/Winged helix DNA-binding domain"/>
    <property type="match status" value="1"/>
</dbReference>
<dbReference type="EMBL" id="JBHRTL010000006">
    <property type="protein sequence ID" value="MFC3155667.1"/>
    <property type="molecule type" value="Genomic_DNA"/>
</dbReference>
<dbReference type="PANTHER" id="PTHR30537">
    <property type="entry name" value="HTH-TYPE TRANSCRIPTIONAL REGULATOR"/>
    <property type="match status" value="1"/>
</dbReference>
<dbReference type="PROSITE" id="PS50931">
    <property type="entry name" value="HTH_LYSR"/>
    <property type="match status" value="1"/>
</dbReference>
<evidence type="ECO:0000259" key="5">
    <source>
        <dbReference type="PROSITE" id="PS50931"/>
    </source>
</evidence>
<dbReference type="CDD" id="cd08422">
    <property type="entry name" value="PBP2_CrgA_like"/>
    <property type="match status" value="1"/>
</dbReference>
<dbReference type="Proteomes" id="UP001595548">
    <property type="component" value="Unassembled WGS sequence"/>
</dbReference>
<evidence type="ECO:0000256" key="3">
    <source>
        <dbReference type="ARBA" id="ARBA00023125"/>
    </source>
</evidence>
<dbReference type="InterPro" id="IPR058163">
    <property type="entry name" value="LysR-type_TF_proteobact-type"/>
</dbReference>
<keyword evidence="2" id="KW-0805">Transcription regulation</keyword>
<protein>
    <submittedName>
        <fullName evidence="6">LysR family transcriptional regulator</fullName>
    </submittedName>
</protein>
<comment type="caution">
    <text evidence="6">The sequence shown here is derived from an EMBL/GenBank/DDBJ whole genome shotgun (WGS) entry which is preliminary data.</text>
</comment>
<dbReference type="Gene3D" id="3.40.190.290">
    <property type="match status" value="1"/>
</dbReference>
<dbReference type="SUPFAM" id="SSF46785">
    <property type="entry name" value="Winged helix' DNA-binding domain"/>
    <property type="match status" value="1"/>
</dbReference>
<evidence type="ECO:0000313" key="6">
    <source>
        <dbReference type="EMBL" id="MFC3155667.1"/>
    </source>
</evidence>
<evidence type="ECO:0000256" key="2">
    <source>
        <dbReference type="ARBA" id="ARBA00023015"/>
    </source>
</evidence>
<dbReference type="PANTHER" id="PTHR30537:SF21">
    <property type="entry name" value="HTH-TYPE TRANSCRIPTIONAL REGULATOR SINR-RELATED"/>
    <property type="match status" value="1"/>
</dbReference>
<dbReference type="InterPro" id="IPR036390">
    <property type="entry name" value="WH_DNA-bd_sf"/>
</dbReference>
<proteinExistence type="inferred from homology"/>
<dbReference type="Pfam" id="PF03466">
    <property type="entry name" value="LysR_substrate"/>
    <property type="match status" value="1"/>
</dbReference>